<dbReference type="Proteomes" id="UP001283361">
    <property type="component" value="Unassembled WGS sequence"/>
</dbReference>
<gene>
    <name evidence="2" type="ORF">RRG08_059239</name>
</gene>
<dbReference type="EMBL" id="JAWDGP010003581">
    <property type="protein sequence ID" value="KAK3772938.1"/>
    <property type="molecule type" value="Genomic_DNA"/>
</dbReference>
<dbReference type="InterPro" id="IPR034609">
    <property type="entry name" value="Syce2"/>
</dbReference>
<evidence type="ECO:0000256" key="1">
    <source>
        <dbReference type="SAM" id="Coils"/>
    </source>
</evidence>
<keyword evidence="3" id="KW-1185">Reference proteome</keyword>
<dbReference type="PANTHER" id="PTHR28398:SF1">
    <property type="entry name" value="SYNAPTONEMAL COMPLEX CENTRAL ELEMENT PROTEIN 2"/>
    <property type="match status" value="1"/>
</dbReference>
<feature type="coiled-coil region" evidence="1">
    <location>
        <begin position="16"/>
        <end position="47"/>
    </location>
</feature>
<sequence>MDEGDGNEDAPYQMSVEYIEASMKQMIEEVKNKRENDLAIIEEVKKEIMAQAKRSCEVLEQHVVDMHAVKGKEIDEKWDELVKVLDRIKDSEAEIEKTKLSMNLLCKADSKQ</sequence>
<dbReference type="AlphaFoldDB" id="A0AAE0ZPJ8"/>
<evidence type="ECO:0000313" key="2">
    <source>
        <dbReference type="EMBL" id="KAK3772938.1"/>
    </source>
</evidence>
<reference evidence="2" key="1">
    <citation type="journal article" date="2023" name="G3 (Bethesda)">
        <title>A reference genome for the long-term kleptoplast-retaining sea slug Elysia crispata morphotype clarki.</title>
        <authorList>
            <person name="Eastman K.E."/>
            <person name="Pendleton A.L."/>
            <person name="Shaikh M.A."/>
            <person name="Suttiyut T."/>
            <person name="Ogas R."/>
            <person name="Tomko P."/>
            <person name="Gavelis G."/>
            <person name="Widhalm J.R."/>
            <person name="Wisecaver J.H."/>
        </authorList>
    </citation>
    <scope>NUCLEOTIDE SEQUENCE</scope>
    <source>
        <strain evidence="2">ECLA1</strain>
    </source>
</reference>
<proteinExistence type="predicted"/>
<dbReference type="GO" id="GO:0000801">
    <property type="term" value="C:central element"/>
    <property type="evidence" value="ECO:0007669"/>
    <property type="project" value="InterPro"/>
</dbReference>
<accession>A0AAE0ZPJ8</accession>
<dbReference type="PANTHER" id="PTHR28398">
    <property type="entry name" value="SYNAPTONEMAL COMPLEX CENTRAL ELEMENT PROTEIN 2"/>
    <property type="match status" value="1"/>
</dbReference>
<evidence type="ECO:0000313" key="3">
    <source>
        <dbReference type="Proteomes" id="UP001283361"/>
    </source>
</evidence>
<keyword evidence="1" id="KW-0175">Coiled coil</keyword>
<name>A0AAE0ZPJ8_9GAST</name>
<organism evidence="2 3">
    <name type="scientific">Elysia crispata</name>
    <name type="common">lettuce slug</name>
    <dbReference type="NCBI Taxonomy" id="231223"/>
    <lineage>
        <taxon>Eukaryota</taxon>
        <taxon>Metazoa</taxon>
        <taxon>Spiralia</taxon>
        <taxon>Lophotrochozoa</taxon>
        <taxon>Mollusca</taxon>
        <taxon>Gastropoda</taxon>
        <taxon>Heterobranchia</taxon>
        <taxon>Euthyneura</taxon>
        <taxon>Panpulmonata</taxon>
        <taxon>Sacoglossa</taxon>
        <taxon>Placobranchoidea</taxon>
        <taxon>Plakobranchidae</taxon>
        <taxon>Elysia</taxon>
    </lineage>
</organism>
<comment type="caution">
    <text evidence="2">The sequence shown here is derived from an EMBL/GenBank/DDBJ whole genome shotgun (WGS) entry which is preliminary data.</text>
</comment>
<protein>
    <submittedName>
        <fullName evidence="2">Uncharacterized protein</fullName>
    </submittedName>
</protein>
<dbReference type="GO" id="GO:0007130">
    <property type="term" value="P:synaptonemal complex assembly"/>
    <property type="evidence" value="ECO:0007669"/>
    <property type="project" value="InterPro"/>
</dbReference>